<evidence type="ECO:0000313" key="2">
    <source>
        <dbReference type="EMBL" id="MFD0890364.1"/>
    </source>
</evidence>
<proteinExistence type="predicted"/>
<keyword evidence="3" id="KW-1185">Reference proteome</keyword>
<dbReference type="EMBL" id="JBHTHX010002389">
    <property type="protein sequence ID" value="MFD0890364.1"/>
    <property type="molecule type" value="Genomic_DNA"/>
</dbReference>
<dbReference type="Proteomes" id="UP001597024">
    <property type="component" value="Unassembled WGS sequence"/>
</dbReference>
<dbReference type="PANTHER" id="PTHR45398:SF1">
    <property type="entry name" value="ENZYME, PUTATIVE (JCVI)-RELATED"/>
    <property type="match status" value="1"/>
</dbReference>
<organism evidence="2 3">
    <name type="scientific">Streptosporangium algeriense</name>
    <dbReference type="NCBI Taxonomy" id="1682748"/>
    <lineage>
        <taxon>Bacteria</taxon>
        <taxon>Bacillati</taxon>
        <taxon>Actinomycetota</taxon>
        <taxon>Actinomycetes</taxon>
        <taxon>Streptosporangiales</taxon>
        <taxon>Streptosporangiaceae</taxon>
        <taxon>Streptosporangium</taxon>
    </lineage>
</organism>
<comment type="caution">
    <text evidence="2">The sequence shown here is derived from an EMBL/GenBank/DDBJ whole genome shotgun (WGS) entry which is preliminary data.</text>
</comment>
<dbReference type="PANTHER" id="PTHR45398">
    <property type="match status" value="1"/>
</dbReference>
<feature type="non-terminal residue" evidence="2">
    <location>
        <position position="320"/>
    </location>
</feature>
<sequence length="320" mass="35302">DAPDWAPLPVQYADYALWQRDLLDTLLDGQLAHWQRALEGVPEELALPYDRPRPDRASHRGGNAPFLVDAELHARLVRLAAEHHVSLFMLLQAAVATLYTRLGAGTDIPLGTPTAGRADEALNDLVGFFVNTLVLRTDLSGNPTFAEVLGRVRTANLDAYTHQDVPFERLVEHLNPERVPARHPLFQTLVAMNSQTPLPEEFAGLECGEYPFDLDVAKFDLAFNFAETADGLTGMIEYARDLFDHGTVTTLAERLVRVLRAVADDPGRHVTALEILSPQERELLVTGWNDTAVPRVVGTLHHLFTEQARTTPDAVAVVSG</sequence>
<dbReference type="InterPro" id="IPR001242">
    <property type="entry name" value="Condensation_dom"/>
</dbReference>
<protein>
    <submittedName>
        <fullName evidence="2">Condensation domain-containing protein</fullName>
    </submittedName>
</protein>
<dbReference type="SUPFAM" id="SSF52777">
    <property type="entry name" value="CoA-dependent acyltransferases"/>
    <property type="match status" value="1"/>
</dbReference>
<name>A0ABW3E580_9ACTN</name>
<dbReference type="Pfam" id="PF00668">
    <property type="entry name" value="Condensation"/>
    <property type="match status" value="1"/>
</dbReference>
<dbReference type="Gene3D" id="3.30.559.30">
    <property type="entry name" value="Nonribosomal peptide synthetase, condensation domain"/>
    <property type="match status" value="1"/>
</dbReference>
<reference evidence="3" key="1">
    <citation type="journal article" date="2019" name="Int. J. Syst. Evol. Microbiol.">
        <title>The Global Catalogue of Microorganisms (GCM) 10K type strain sequencing project: providing services to taxonomists for standard genome sequencing and annotation.</title>
        <authorList>
            <consortium name="The Broad Institute Genomics Platform"/>
            <consortium name="The Broad Institute Genome Sequencing Center for Infectious Disease"/>
            <person name="Wu L."/>
            <person name="Ma J."/>
        </authorList>
    </citation>
    <scope>NUCLEOTIDE SEQUENCE [LARGE SCALE GENOMIC DNA]</scope>
    <source>
        <strain evidence="3">CCUG 62974</strain>
    </source>
</reference>
<dbReference type="InterPro" id="IPR023213">
    <property type="entry name" value="CAT-like_dom_sf"/>
</dbReference>
<dbReference type="Gene3D" id="3.30.559.10">
    <property type="entry name" value="Chloramphenicol acetyltransferase-like domain"/>
    <property type="match status" value="1"/>
</dbReference>
<dbReference type="SUPFAM" id="SSF56801">
    <property type="entry name" value="Acetyl-CoA synthetase-like"/>
    <property type="match status" value="1"/>
</dbReference>
<gene>
    <name evidence="2" type="ORF">ACFQ08_37970</name>
</gene>
<feature type="non-terminal residue" evidence="2">
    <location>
        <position position="1"/>
    </location>
</feature>
<evidence type="ECO:0000313" key="3">
    <source>
        <dbReference type="Proteomes" id="UP001597024"/>
    </source>
</evidence>
<accession>A0ABW3E580</accession>
<evidence type="ECO:0000259" key="1">
    <source>
        <dbReference type="Pfam" id="PF00668"/>
    </source>
</evidence>
<feature type="domain" description="Condensation" evidence="1">
    <location>
        <begin position="8"/>
        <end position="284"/>
    </location>
</feature>